<evidence type="ECO:0008006" key="3">
    <source>
        <dbReference type="Google" id="ProtNLM"/>
    </source>
</evidence>
<dbReference type="STRING" id="1912961.BU204_05740"/>
<dbReference type="OrthoDB" id="9801954at2"/>
<name>A0A1Q8CVT5_9PSEU</name>
<evidence type="ECO:0000313" key="1">
    <source>
        <dbReference type="EMBL" id="OLF18467.1"/>
    </source>
</evidence>
<dbReference type="InterPro" id="IPR029044">
    <property type="entry name" value="Nucleotide-diphossugar_trans"/>
</dbReference>
<sequence length="305" mass="34417">MATARICFAILAHNHRAGLEDMIANFRTAAPDEEIVVYNGGSDFDLDGLDVEVCPTSRPLRYSGTARFHAEIMTWLAGRSRLPEYVVTLEPDMMIARRGFADFLDATMGDAAYLGTRFHRVKDGWWDNPIGRRARWKWAEGWRELIGTPGPYHAFNPGQVFRREYVTKFAALPHVDRIIARAEASRLRAIDEVIYPSLAAGLGCRPMANPGSRAITLKWYPPARIADFLADESVFLVHRVSTDLGAADRRMIHDALAGRLGPVSAYDARHVPSDPWSQTKILTERFFRRRWLDITTALLPEVPRA</sequence>
<reference evidence="1 2" key="1">
    <citation type="submission" date="2016-12" db="EMBL/GenBank/DDBJ databases">
        <title>The draft genome sequence of Actinophytocola sp. 11-183.</title>
        <authorList>
            <person name="Wang W."/>
            <person name="Yuan L."/>
        </authorList>
    </citation>
    <scope>NUCLEOTIDE SEQUENCE [LARGE SCALE GENOMIC DNA]</scope>
    <source>
        <strain evidence="1 2">11-183</strain>
    </source>
</reference>
<comment type="caution">
    <text evidence="1">The sequence shown here is derived from an EMBL/GenBank/DDBJ whole genome shotgun (WGS) entry which is preliminary data.</text>
</comment>
<gene>
    <name evidence="1" type="ORF">BU204_05740</name>
</gene>
<organism evidence="1 2">
    <name type="scientific">Actinophytocola xanthii</name>
    <dbReference type="NCBI Taxonomy" id="1912961"/>
    <lineage>
        <taxon>Bacteria</taxon>
        <taxon>Bacillati</taxon>
        <taxon>Actinomycetota</taxon>
        <taxon>Actinomycetes</taxon>
        <taxon>Pseudonocardiales</taxon>
        <taxon>Pseudonocardiaceae</taxon>
    </lineage>
</organism>
<dbReference type="SUPFAM" id="SSF53448">
    <property type="entry name" value="Nucleotide-diphospho-sugar transferases"/>
    <property type="match status" value="1"/>
</dbReference>
<proteinExistence type="predicted"/>
<protein>
    <recommendedName>
        <fullName evidence="3">Glycosyl transferase</fullName>
    </recommendedName>
</protein>
<accession>A0A1Q8CVT5</accession>
<keyword evidence="2" id="KW-1185">Reference proteome</keyword>
<evidence type="ECO:0000313" key="2">
    <source>
        <dbReference type="Proteomes" id="UP000185596"/>
    </source>
</evidence>
<dbReference type="Proteomes" id="UP000185596">
    <property type="component" value="Unassembled WGS sequence"/>
</dbReference>
<dbReference type="EMBL" id="MSIE01000007">
    <property type="protein sequence ID" value="OLF18467.1"/>
    <property type="molecule type" value="Genomic_DNA"/>
</dbReference>
<dbReference type="RefSeq" id="WP_075124495.1">
    <property type="nucleotide sequence ID" value="NZ_MSIE01000007.1"/>
</dbReference>
<dbReference type="AlphaFoldDB" id="A0A1Q8CVT5"/>